<comment type="caution">
    <text evidence="2">The sequence shown here is derived from an EMBL/GenBank/DDBJ whole genome shotgun (WGS) entry which is preliminary data.</text>
</comment>
<evidence type="ECO:0000313" key="2">
    <source>
        <dbReference type="EMBL" id="MBB4743596.1"/>
    </source>
</evidence>
<keyword evidence="3" id="KW-1185">Reference proteome</keyword>
<protein>
    <recommendedName>
        <fullName evidence="1">DUF6881 domain-containing protein</fullName>
    </recommendedName>
</protein>
<dbReference type="Proteomes" id="UP000546162">
    <property type="component" value="Unassembled WGS sequence"/>
</dbReference>
<evidence type="ECO:0000259" key="1">
    <source>
        <dbReference type="Pfam" id="PF21812"/>
    </source>
</evidence>
<proteinExistence type="predicted"/>
<dbReference type="Pfam" id="PF21812">
    <property type="entry name" value="DUF6881"/>
    <property type="match status" value="1"/>
</dbReference>
<dbReference type="EMBL" id="JACHNB010000001">
    <property type="protein sequence ID" value="MBB4743596.1"/>
    <property type="molecule type" value="Genomic_DNA"/>
</dbReference>
<accession>A0A7W7MB45</accession>
<evidence type="ECO:0000313" key="3">
    <source>
        <dbReference type="Proteomes" id="UP000546162"/>
    </source>
</evidence>
<dbReference type="AlphaFoldDB" id="A0A7W7MB45"/>
<reference evidence="2 3" key="1">
    <citation type="submission" date="2020-08" db="EMBL/GenBank/DDBJ databases">
        <title>Sequencing the genomes of 1000 actinobacteria strains.</title>
        <authorList>
            <person name="Klenk H.-P."/>
        </authorList>
    </citation>
    <scope>NUCLEOTIDE SEQUENCE [LARGE SCALE GENOMIC DNA]</scope>
    <source>
        <strain evidence="2 3">DSM 45809</strain>
    </source>
</reference>
<sequence>MYTEIDSRRREIRKVGLFAGGRSERVGVGHPNAEFSLSSEPVIEFVGELSTGKVFLEEISGEWFEELWEEAGTGAVSFIDDDSDVAF</sequence>
<feature type="domain" description="DUF6881" evidence="1">
    <location>
        <begin position="1"/>
        <end position="72"/>
    </location>
</feature>
<organism evidence="2 3">
    <name type="scientific">Actinoplanes octamycinicus</name>
    <dbReference type="NCBI Taxonomy" id="135948"/>
    <lineage>
        <taxon>Bacteria</taxon>
        <taxon>Bacillati</taxon>
        <taxon>Actinomycetota</taxon>
        <taxon>Actinomycetes</taxon>
        <taxon>Micromonosporales</taxon>
        <taxon>Micromonosporaceae</taxon>
        <taxon>Actinoplanes</taxon>
    </lineage>
</organism>
<dbReference type="InterPro" id="IPR049248">
    <property type="entry name" value="DUF6881"/>
</dbReference>
<name>A0A7W7MB45_9ACTN</name>
<gene>
    <name evidence="2" type="ORF">BJY16_007055</name>
</gene>